<dbReference type="SUPFAM" id="SSF63380">
    <property type="entry name" value="Riboflavin synthase domain-like"/>
    <property type="match status" value="1"/>
</dbReference>
<feature type="domain" description="FAD-binding FR-type" evidence="5">
    <location>
        <begin position="487"/>
        <end position="605"/>
    </location>
</feature>
<keyword evidence="7" id="KW-1185">Reference proteome</keyword>
<evidence type="ECO:0000256" key="1">
    <source>
        <dbReference type="ARBA" id="ARBA00022630"/>
    </source>
</evidence>
<evidence type="ECO:0000256" key="2">
    <source>
        <dbReference type="ARBA" id="ARBA00022643"/>
    </source>
</evidence>
<keyword evidence="2" id="KW-0288">FMN</keyword>
<evidence type="ECO:0000259" key="5">
    <source>
        <dbReference type="PROSITE" id="PS51384"/>
    </source>
</evidence>
<sequence length="742" mass="80503">MLRRIHSLPALVLGLLIAVLAISGAILSVNPAIDRLGTTVPERGQVSVALLAERIAENFVGVEQIQRSPSGSIIVYYNQGDRAEAMRVDPLSGKAIGPYAPSPTTRWIKNLHRSFLADTPGRAAAGISALTMLVLCVSGMALLLKRVGGWRQLLRPLRGSFSQRWHSELGRIALLGLLMSALTGILMSATTFGLIPEGADTEPAFPTAVETPDAPVPVGTLPALLEMDLQDLRELVYPMPDTPSDFYSLATAQGDGYIDQATGVLLVFQPHDRVQNIHELIYRLHTGEGLWWLGLLLGVCALSVPVMSATGVVMWWQRRRLMPRIANNSGAQAADTVILVGSEGNSTWGFANALHDALHKAGKRVHTAPMNLLAKEYRQARHLFVLTATYGDGDAPTSARQFLARLERFSGDNKPAFAVLGFGDRQFPRFCQFAREAREALFRRGWTEFLELDTVDRQSSQEFARWGEAVEPALSLKLGLTHVPSHPQTCPLELISRMDYGAQVNAPTSILRFGPVASPSAGGRLRRMLGISELPHFDAGDLVGIVAPGSPVPRFYSLASGSSDGFLEICVRKHPGGLCSGMLHDLQPGARIDAFIQPNPDFRPASGKSPVVLIGAGTGIGPLAGFIRNNTGKHPMYLYWGGRDPASDFLYEPELDGYLADHRLTGLNAIFSRTANGGYVQDRLLDHASQMRRLIEDGAQILVCGGRAMADSIRQTIDAIVAPIGLDVATLKLQGRYREDVF</sequence>
<dbReference type="RefSeq" id="WP_193983166.1">
    <property type="nucleotide sequence ID" value="NZ_CP063656.1"/>
</dbReference>
<proteinExistence type="predicted"/>
<dbReference type="PANTHER" id="PTHR19384">
    <property type="entry name" value="NITRIC OXIDE SYNTHASE-RELATED"/>
    <property type="match status" value="1"/>
</dbReference>
<dbReference type="InterPro" id="IPR008254">
    <property type="entry name" value="Flavodoxin/NO_synth"/>
</dbReference>
<dbReference type="Gene3D" id="3.40.50.360">
    <property type="match status" value="1"/>
</dbReference>
<keyword evidence="3" id="KW-0472">Membrane</keyword>
<feature type="transmembrane region" description="Helical" evidence="3">
    <location>
        <begin position="290"/>
        <end position="316"/>
    </location>
</feature>
<dbReference type="InterPro" id="IPR029039">
    <property type="entry name" value="Flavoprotein-like_sf"/>
</dbReference>
<accession>A0A7S6ZR89</accession>
<name>A0A7S6ZR89_9GAMM</name>
<dbReference type="InterPro" id="IPR005625">
    <property type="entry name" value="PepSY-ass_TM"/>
</dbReference>
<dbReference type="SUPFAM" id="SSF52343">
    <property type="entry name" value="Ferredoxin reductase-like, C-terminal NADP-linked domain"/>
    <property type="match status" value="1"/>
</dbReference>
<dbReference type="Gene3D" id="3.40.50.80">
    <property type="entry name" value="Nucleotide-binding domain of ferredoxin-NADP reductase (FNR) module"/>
    <property type="match status" value="1"/>
</dbReference>
<evidence type="ECO:0000313" key="6">
    <source>
        <dbReference type="EMBL" id="QOW18513.1"/>
    </source>
</evidence>
<dbReference type="KEGG" id="lcic:INQ41_07210"/>
<dbReference type="Pfam" id="PF00258">
    <property type="entry name" value="Flavodoxin_1"/>
    <property type="match status" value="1"/>
</dbReference>
<dbReference type="PROSITE" id="PS50902">
    <property type="entry name" value="FLAVODOXIN_LIKE"/>
    <property type="match status" value="1"/>
</dbReference>
<evidence type="ECO:0000313" key="7">
    <source>
        <dbReference type="Proteomes" id="UP000594059"/>
    </source>
</evidence>
<dbReference type="SUPFAM" id="SSF52218">
    <property type="entry name" value="Flavoproteins"/>
    <property type="match status" value="1"/>
</dbReference>
<protein>
    <submittedName>
        <fullName evidence="6">PepSY domain-containing protein</fullName>
    </submittedName>
</protein>
<reference evidence="6 7" key="1">
    <citation type="submission" date="2020-10" db="EMBL/GenBank/DDBJ databases">
        <title>complete genome sequencing of Lysobacter sp. H21R20.</title>
        <authorList>
            <person name="Bae J.-W."/>
            <person name="Lee S.-Y."/>
        </authorList>
    </citation>
    <scope>NUCLEOTIDE SEQUENCE [LARGE SCALE GENOMIC DNA]</scope>
    <source>
        <strain evidence="6 7">H21R20</strain>
    </source>
</reference>
<dbReference type="Proteomes" id="UP000594059">
    <property type="component" value="Chromosome"/>
</dbReference>
<dbReference type="GO" id="GO:0004783">
    <property type="term" value="F:sulfite reductase (NADPH) activity"/>
    <property type="evidence" value="ECO:0007669"/>
    <property type="project" value="TreeGrafter"/>
</dbReference>
<dbReference type="Pfam" id="PF00175">
    <property type="entry name" value="NAD_binding_1"/>
    <property type="match status" value="1"/>
</dbReference>
<dbReference type="Gene3D" id="2.40.30.10">
    <property type="entry name" value="Translation factors"/>
    <property type="match status" value="1"/>
</dbReference>
<feature type="transmembrane region" description="Helical" evidence="3">
    <location>
        <begin position="172"/>
        <end position="195"/>
    </location>
</feature>
<dbReference type="InterPro" id="IPR017927">
    <property type="entry name" value="FAD-bd_FR_type"/>
</dbReference>
<dbReference type="GO" id="GO:0010181">
    <property type="term" value="F:FMN binding"/>
    <property type="evidence" value="ECO:0007669"/>
    <property type="project" value="InterPro"/>
</dbReference>
<evidence type="ECO:0000259" key="4">
    <source>
        <dbReference type="PROSITE" id="PS50902"/>
    </source>
</evidence>
<dbReference type="GO" id="GO:0005829">
    <property type="term" value="C:cytosol"/>
    <property type="evidence" value="ECO:0007669"/>
    <property type="project" value="TreeGrafter"/>
</dbReference>
<dbReference type="AlphaFoldDB" id="A0A7S6ZR89"/>
<dbReference type="InterPro" id="IPR001709">
    <property type="entry name" value="Flavoprot_Pyr_Nucl_cyt_Rdtase"/>
</dbReference>
<organism evidence="6 7">
    <name type="scientific">Novilysobacter ciconiae</name>
    <dbReference type="NCBI Taxonomy" id="2781022"/>
    <lineage>
        <taxon>Bacteria</taxon>
        <taxon>Pseudomonadati</taxon>
        <taxon>Pseudomonadota</taxon>
        <taxon>Gammaproteobacteria</taxon>
        <taxon>Lysobacterales</taxon>
        <taxon>Lysobacteraceae</taxon>
        <taxon>Novilysobacter</taxon>
    </lineage>
</organism>
<dbReference type="CDD" id="cd06201">
    <property type="entry name" value="SiR_like2"/>
    <property type="match status" value="1"/>
</dbReference>
<dbReference type="GO" id="GO:0050660">
    <property type="term" value="F:flavin adenine dinucleotide binding"/>
    <property type="evidence" value="ECO:0007669"/>
    <property type="project" value="TreeGrafter"/>
</dbReference>
<dbReference type="InterPro" id="IPR017938">
    <property type="entry name" value="Riboflavin_synthase-like_b-brl"/>
</dbReference>
<feature type="transmembrane region" description="Helical" evidence="3">
    <location>
        <begin position="123"/>
        <end position="144"/>
    </location>
</feature>
<feature type="domain" description="Flavodoxin-like" evidence="4">
    <location>
        <begin position="336"/>
        <end position="471"/>
    </location>
</feature>
<dbReference type="InterPro" id="IPR039261">
    <property type="entry name" value="FNR_nucleotide-bd"/>
</dbReference>
<dbReference type="PRINTS" id="PR00371">
    <property type="entry name" value="FPNCR"/>
</dbReference>
<evidence type="ECO:0000256" key="3">
    <source>
        <dbReference type="SAM" id="Phobius"/>
    </source>
</evidence>
<dbReference type="PROSITE" id="PS51384">
    <property type="entry name" value="FAD_FR"/>
    <property type="match status" value="1"/>
</dbReference>
<gene>
    <name evidence="6" type="ORF">INQ41_07210</name>
</gene>
<dbReference type="InterPro" id="IPR001433">
    <property type="entry name" value="OxRdtase_FAD/NAD-bd"/>
</dbReference>
<keyword evidence="3" id="KW-1133">Transmembrane helix</keyword>
<keyword evidence="3" id="KW-0812">Transmembrane</keyword>
<keyword evidence="1" id="KW-0285">Flavoprotein</keyword>
<dbReference type="EMBL" id="CP063656">
    <property type="protein sequence ID" value="QOW18513.1"/>
    <property type="molecule type" value="Genomic_DNA"/>
</dbReference>
<dbReference type="Pfam" id="PF03929">
    <property type="entry name" value="PepSY_TM"/>
    <property type="match status" value="1"/>
</dbReference>